<keyword evidence="1" id="KW-0812">Transmembrane</keyword>
<dbReference type="OrthoDB" id="3820798at2"/>
<evidence type="ECO:0000256" key="1">
    <source>
        <dbReference type="SAM" id="Phobius"/>
    </source>
</evidence>
<evidence type="ECO:0000313" key="3">
    <source>
        <dbReference type="Proteomes" id="UP000283644"/>
    </source>
</evidence>
<dbReference type="AlphaFoldDB" id="A0A417Y6M0"/>
<comment type="caution">
    <text evidence="2">The sequence shown here is derived from an EMBL/GenBank/DDBJ whole genome shotgun (WGS) entry which is preliminary data.</text>
</comment>
<organism evidence="2 3">
    <name type="scientific">Nocardioides immobilis</name>
    <dbReference type="NCBI Taxonomy" id="2049295"/>
    <lineage>
        <taxon>Bacteria</taxon>
        <taxon>Bacillati</taxon>
        <taxon>Actinomycetota</taxon>
        <taxon>Actinomycetes</taxon>
        <taxon>Propionibacteriales</taxon>
        <taxon>Nocardioidaceae</taxon>
        <taxon>Nocardioides</taxon>
    </lineage>
</organism>
<feature type="transmembrane region" description="Helical" evidence="1">
    <location>
        <begin position="174"/>
        <end position="194"/>
    </location>
</feature>
<keyword evidence="1" id="KW-1133">Transmembrane helix</keyword>
<keyword evidence="1" id="KW-0472">Membrane</keyword>
<feature type="transmembrane region" description="Helical" evidence="1">
    <location>
        <begin position="200"/>
        <end position="226"/>
    </location>
</feature>
<protein>
    <recommendedName>
        <fullName evidence="4">DUF4386 family protein</fullName>
    </recommendedName>
</protein>
<gene>
    <name evidence="2" type="ORF">D0Z08_04030</name>
</gene>
<dbReference type="EMBL" id="QXGH01000010">
    <property type="protein sequence ID" value="RHW28166.1"/>
    <property type="molecule type" value="Genomic_DNA"/>
</dbReference>
<feature type="transmembrane region" description="Helical" evidence="1">
    <location>
        <begin position="14"/>
        <end position="34"/>
    </location>
</feature>
<sequence length="243" mass="26419">MSDRLLPGPMIEKAAVWCGPLFLVLYLAAFVGVAEFVPPPAPSLSADEVSALFEADRMRIRAGMVLSLVFSTFLFPFFAVISVHIARIEGGRPILALVQFGGATLLVVYFQLCSMLWIVATFRADLGAESVRMLSDFGWLAFVMVFPAYVFQLGCVAAAALIDRSPDPVWPRWAGYLNLWIAVSGAGGGLAVFFKAGPFAWNGIVGFYLPVVAFVIWLGVMTHLMLRHAARRTSAVQLVTEAV</sequence>
<dbReference type="RefSeq" id="WP_118922924.1">
    <property type="nucleotide sequence ID" value="NZ_QXGH01000010.1"/>
</dbReference>
<feature type="transmembrane region" description="Helical" evidence="1">
    <location>
        <begin position="139"/>
        <end position="162"/>
    </location>
</feature>
<feature type="transmembrane region" description="Helical" evidence="1">
    <location>
        <begin position="62"/>
        <end position="83"/>
    </location>
</feature>
<evidence type="ECO:0000313" key="2">
    <source>
        <dbReference type="EMBL" id="RHW28166.1"/>
    </source>
</evidence>
<accession>A0A417Y6M0</accession>
<name>A0A417Y6M0_9ACTN</name>
<evidence type="ECO:0008006" key="4">
    <source>
        <dbReference type="Google" id="ProtNLM"/>
    </source>
</evidence>
<keyword evidence="3" id="KW-1185">Reference proteome</keyword>
<reference evidence="2 3" key="1">
    <citation type="submission" date="2018-09" db="EMBL/GenBank/DDBJ databases">
        <title>Genome sequencing of Nocardioides immobilis CCTCC AB 2017083 for comparison to Nocardioides silvaticus.</title>
        <authorList>
            <person name="Li C."/>
            <person name="Wang G."/>
        </authorList>
    </citation>
    <scope>NUCLEOTIDE SEQUENCE [LARGE SCALE GENOMIC DNA]</scope>
    <source>
        <strain evidence="2 3">CCTCC AB 2017083</strain>
    </source>
</reference>
<feature type="transmembrane region" description="Helical" evidence="1">
    <location>
        <begin position="95"/>
        <end position="119"/>
    </location>
</feature>
<dbReference type="Proteomes" id="UP000283644">
    <property type="component" value="Unassembled WGS sequence"/>
</dbReference>
<proteinExistence type="predicted"/>